<evidence type="ECO:0000256" key="1">
    <source>
        <dbReference type="SAM" id="MobiDB-lite"/>
    </source>
</evidence>
<accession>A0A6J4SM07</accession>
<sequence>EPGQALRPRAQEAPRHARAGQGLPRRRAQELSQGQGGPAQGRHLCLPRPAQPQARLPPPVDHPHQCGGASGRADLRPVHARPQAGRGRGRPQDPRGHRRPRSRDLSTFCRALPRGGRCL</sequence>
<proteinExistence type="predicted"/>
<dbReference type="AlphaFoldDB" id="A0A6J4SM07"/>
<evidence type="ECO:0000313" key="2">
    <source>
        <dbReference type="EMBL" id="CAA9495355.1"/>
    </source>
</evidence>
<feature type="non-terminal residue" evidence="2">
    <location>
        <position position="119"/>
    </location>
</feature>
<keyword evidence="2" id="KW-0689">Ribosomal protein</keyword>
<keyword evidence="2" id="KW-0687">Ribonucleoprotein</keyword>
<feature type="non-terminal residue" evidence="2">
    <location>
        <position position="1"/>
    </location>
</feature>
<dbReference type="EMBL" id="CADCVV010000074">
    <property type="protein sequence ID" value="CAA9495355.1"/>
    <property type="molecule type" value="Genomic_DNA"/>
</dbReference>
<gene>
    <name evidence="2" type="ORF">AVDCRST_MAG17-1059</name>
</gene>
<reference evidence="2" key="1">
    <citation type="submission" date="2020-02" db="EMBL/GenBank/DDBJ databases">
        <authorList>
            <person name="Meier V. D."/>
        </authorList>
    </citation>
    <scope>NUCLEOTIDE SEQUENCE</scope>
    <source>
        <strain evidence="2">AVDCRST_MAG17</strain>
    </source>
</reference>
<protein>
    <submittedName>
        <fullName evidence="2">LSU ribosomal protein L20p</fullName>
    </submittedName>
</protein>
<organism evidence="2">
    <name type="scientific">uncultured Solirubrobacterales bacterium</name>
    <dbReference type="NCBI Taxonomy" id="768556"/>
    <lineage>
        <taxon>Bacteria</taxon>
        <taxon>Bacillati</taxon>
        <taxon>Actinomycetota</taxon>
        <taxon>Thermoleophilia</taxon>
        <taxon>Solirubrobacterales</taxon>
        <taxon>environmental samples</taxon>
    </lineage>
</organism>
<feature type="region of interest" description="Disordered" evidence="1">
    <location>
        <begin position="1"/>
        <end position="119"/>
    </location>
</feature>
<dbReference type="GO" id="GO:0005840">
    <property type="term" value="C:ribosome"/>
    <property type="evidence" value="ECO:0007669"/>
    <property type="project" value="UniProtKB-KW"/>
</dbReference>
<name>A0A6J4SM07_9ACTN</name>